<feature type="domain" description="ABC transmembrane type-1" evidence="6">
    <location>
        <begin position="31"/>
        <end position="323"/>
    </location>
</feature>
<evidence type="ECO:0000256" key="5">
    <source>
        <dbReference type="SAM" id="Phobius"/>
    </source>
</evidence>
<feature type="transmembrane region" description="Helical" evidence="5">
    <location>
        <begin position="155"/>
        <end position="176"/>
    </location>
</feature>
<sequence length="394" mass="43455">MQSGLNAQNYSGINLFYRILSFNKPERVIFAIGFAAATICGTIPIAQALIFSHFIDVLSPVGSPAHLQSRANILASIWLMIAIVSFLCYFLVGLIFEYCAEKMVRRVRYQSFRKLIYSDIEFFDREENASGVLTGTLATDAPNLKGLSGSILRMYFYPMVTLTVQICGGFILSLIVAWKLALVVMCSIPVLLTAGYLRYALLQRFQVSIQEAYQKSAQFACEATANIRTVQSLTRETRLWEEYSQCLSSPSKASVTSSAKSSLLYSCSQSLAYLCYALAFWRGATLIRRGELIILNFFIALVSLVFGAQSAGQLFSFSPDVTKANTAASNIFRLLDGQSVIGAGGGDKRSFLKSGTINFNQVHFQYPTRPHVPVLRGLNLEVKPGQFVALVGQS</sequence>
<gene>
    <name evidence="7" type="ORF">NEOLI_005424</name>
</gene>
<organism evidence="7 8">
    <name type="scientific">Neolecta irregularis (strain DAH-3)</name>
    <dbReference type="NCBI Taxonomy" id="1198029"/>
    <lineage>
        <taxon>Eukaryota</taxon>
        <taxon>Fungi</taxon>
        <taxon>Dikarya</taxon>
        <taxon>Ascomycota</taxon>
        <taxon>Taphrinomycotina</taxon>
        <taxon>Neolectales</taxon>
        <taxon>Neolectaceae</taxon>
        <taxon>Neolecta</taxon>
    </lineage>
</organism>
<dbReference type="GO" id="GO:0090374">
    <property type="term" value="P:oligopeptide export from mitochondrion"/>
    <property type="evidence" value="ECO:0007669"/>
    <property type="project" value="TreeGrafter"/>
</dbReference>
<evidence type="ECO:0000256" key="1">
    <source>
        <dbReference type="ARBA" id="ARBA00004141"/>
    </source>
</evidence>
<dbReference type="InterPro" id="IPR027417">
    <property type="entry name" value="P-loop_NTPase"/>
</dbReference>
<dbReference type="InterPro" id="IPR036640">
    <property type="entry name" value="ABC1_TM_sf"/>
</dbReference>
<dbReference type="STRING" id="1198029.A0A1U7LT54"/>
<dbReference type="Proteomes" id="UP000186594">
    <property type="component" value="Unassembled WGS sequence"/>
</dbReference>
<keyword evidence="3 5" id="KW-1133">Transmembrane helix</keyword>
<reference evidence="7 8" key="1">
    <citation type="submission" date="2016-04" db="EMBL/GenBank/DDBJ databases">
        <title>Evolutionary innovation and constraint leading to complex multicellularity in the Ascomycota.</title>
        <authorList>
            <person name="Cisse O."/>
            <person name="Nguyen A."/>
            <person name="Hewitt D.A."/>
            <person name="Jedd G."/>
            <person name="Stajich J.E."/>
        </authorList>
    </citation>
    <scope>NUCLEOTIDE SEQUENCE [LARGE SCALE GENOMIC DNA]</scope>
    <source>
        <strain evidence="7 8">DAH-3</strain>
    </source>
</reference>
<dbReference type="EMBL" id="LXFE01000298">
    <property type="protein sequence ID" value="OLL25856.1"/>
    <property type="molecule type" value="Genomic_DNA"/>
</dbReference>
<dbReference type="AlphaFoldDB" id="A0A1U7LT54"/>
<dbReference type="PANTHER" id="PTHR43394:SF18">
    <property type="entry name" value="ABC TRANSPORTER B FAMILY MEMBER 11-LIKE"/>
    <property type="match status" value="1"/>
</dbReference>
<evidence type="ECO:0000313" key="8">
    <source>
        <dbReference type="Proteomes" id="UP000186594"/>
    </source>
</evidence>
<dbReference type="SUPFAM" id="SSF90123">
    <property type="entry name" value="ABC transporter transmembrane region"/>
    <property type="match status" value="1"/>
</dbReference>
<dbReference type="InterPro" id="IPR039421">
    <property type="entry name" value="Type_1_exporter"/>
</dbReference>
<comment type="caution">
    <text evidence="7">The sequence shown here is derived from an EMBL/GenBank/DDBJ whole genome shotgun (WGS) entry which is preliminary data.</text>
</comment>
<evidence type="ECO:0000256" key="2">
    <source>
        <dbReference type="ARBA" id="ARBA00022692"/>
    </source>
</evidence>
<evidence type="ECO:0000256" key="4">
    <source>
        <dbReference type="ARBA" id="ARBA00023136"/>
    </source>
</evidence>
<dbReference type="GO" id="GO:0015421">
    <property type="term" value="F:ABC-type oligopeptide transporter activity"/>
    <property type="evidence" value="ECO:0007669"/>
    <property type="project" value="TreeGrafter"/>
</dbReference>
<dbReference type="PROSITE" id="PS50929">
    <property type="entry name" value="ABC_TM1F"/>
    <property type="match status" value="1"/>
</dbReference>
<evidence type="ECO:0000313" key="7">
    <source>
        <dbReference type="EMBL" id="OLL25856.1"/>
    </source>
</evidence>
<protein>
    <submittedName>
        <fullName evidence="7">Leptomycin B resistance protein pmd1</fullName>
    </submittedName>
</protein>
<keyword evidence="8" id="KW-1185">Reference proteome</keyword>
<feature type="transmembrane region" description="Helical" evidence="5">
    <location>
        <begin position="293"/>
        <end position="315"/>
    </location>
</feature>
<keyword evidence="4 5" id="KW-0472">Membrane</keyword>
<proteinExistence type="predicted"/>
<dbReference type="Gene3D" id="3.40.50.300">
    <property type="entry name" value="P-loop containing nucleotide triphosphate hydrolases"/>
    <property type="match status" value="1"/>
</dbReference>
<dbReference type="SUPFAM" id="SSF52540">
    <property type="entry name" value="P-loop containing nucleoside triphosphate hydrolases"/>
    <property type="match status" value="1"/>
</dbReference>
<dbReference type="Gene3D" id="1.20.1560.10">
    <property type="entry name" value="ABC transporter type 1, transmembrane domain"/>
    <property type="match status" value="1"/>
</dbReference>
<dbReference type="CDD" id="cd18578">
    <property type="entry name" value="ABC_6TM_Pgp_ABCB1_D2_like"/>
    <property type="match status" value="1"/>
</dbReference>
<dbReference type="GO" id="GO:0005743">
    <property type="term" value="C:mitochondrial inner membrane"/>
    <property type="evidence" value="ECO:0007669"/>
    <property type="project" value="TreeGrafter"/>
</dbReference>
<feature type="transmembrane region" description="Helical" evidence="5">
    <location>
        <begin position="182"/>
        <end position="201"/>
    </location>
</feature>
<dbReference type="GO" id="GO:0005524">
    <property type="term" value="F:ATP binding"/>
    <property type="evidence" value="ECO:0007669"/>
    <property type="project" value="InterPro"/>
</dbReference>
<dbReference type="InterPro" id="IPR011527">
    <property type="entry name" value="ABC1_TM_dom"/>
</dbReference>
<evidence type="ECO:0000256" key="3">
    <source>
        <dbReference type="ARBA" id="ARBA00022989"/>
    </source>
</evidence>
<feature type="transmembrane region" description="Helical" evidence="5">
    <location>
        <begin position="28"/>
        <end position="55"/>
    </location>
</feature>
<name>A0A1U7LT54_NEOID</name>
<evidence type="ECO:0000259" key="6">
    <source>
        <dbReference type="PROSITE" id="PS50929"/>
    </source>
</evidence>
<dbReference type="PANTHER" id="PTHR43394">
    <property type="entry name" value="ATP-DEPENDENT PERMEASE MDL1, MITOCHONDRIAL"/>
    <property type="match status" value="1"/>
</dbReference>
<dbReference type="OrthoDB" id="6500128at2759"/>
<comment type="subcellular location">
    <subcellularLocation>
        <location evidence="1">Membrane</location>
        <topology evidence="1">Multi-pass membrane protein</topology>
    </subcellularLocation>
</comment>
<dbReference type="Pfam" id="PF00664">
    <property type="entry name" value="ABC_membrane"/>
    <property type="match status" value="1"/>
</dbReference>
<keyword evidence="2 5" id="KW-0812">Transmembrane</keyword>
<feature type="non-terminal residue" evidence="7">
    <location>
        <position position="394"/>
    </location>
</feature>
<feature type="transmembrane region" description="Helical" evidence="5">
    <location>
        <begin position="75"/>
        <end position="96"/>
    </location>
</feature>
<accession>A0A1U7LT54</accession>